<evidence type="ECO:0000313" key="3">
    <source>
        <dbReference type="Proteomes" id="UP001501009"/>
    </source>
</evidence>
<dbReference type="EMBL" id="BAABDE010000008">
    <property type="protein sequence ID" value="GAA3784434.1"/>
    <property type="molecule type" value="Genomic_DNA"/>
</dbReference>
<reference evidence="3" key="1">
    <citation type="journal article" date="2019" name="Int. J. Syst. Evol. Microbiol.">
        <title>The Global Catalogue of Microorganisms (GCM) 10K type strain sequencing project: providing services to taxonomists for standard genome sequencing and annotation.</title>
        <authorList>
            <consortium name="The Broad Institute Genomics Platform"/>
            <consortium name="The Broad Institute Genome Sequencing Center for Infectious Disease"/>
            <person name="Wu L."/>
            <person name="Ma J."/>
        </authorList>
    </citation>
    <scope>NUCLEOTIDE SEQUENCE [LARGE SCALE GENOMIC DNA]</scope>
    <source>
        <strain evidence="3">JCM 17138</strain>
    </source>
</reference>
<evidence type="ECO:0000259" key="1">
    <source>
        <dbReference type="Pfam" id="PF02627"/>
    </source>
</evidence>
<sequence length="132" mass="14378">MTHSRGAKLVAQFAGQEMEDRVRQMFADVAPDFIDHVVAFGFGEIYARPGLEPVERQIAAIAALTAIDNGWSLRNHIEIGLRVGMPPEQVVAVLMQTIPYVGFPKAAEALLLARRIFDEQGLLPVPAADPGD</sequence>
<accession>A0ABP7H4L5</accession>
<comment type="caution">
    <text evidence="2">The sequence shown here is derived from an EMBL/GenBank/DDBJ whole genome shotgun (WGS) entry which is preliminary data.</text>
</comment>
<dbReference type="RefSeq" id="WP_275773636.1">
    <property type="nucleotide sequence ID" value="NZ_BAABDE010000008.1"/>
</dbReference>
<evidence type="ECO:0000313" key="2">
    <source>
        <dbReference type="EMBL" id="GAA3784434.1"/>
    </source>
</evidence>
<dbReference type="PANTHER" id="PTHR33570:SF2">
    <property type="entry name" value="CARBOXYMUCONOLACTONE DECARBOXYLASE-LIKE DOMAIN-CONTAINING PROTEIN"/>
    <property type="match status" value="1"/>
</dbReference>
<name>A0ABP7H4L5_9ACTN</name>
<dbReference type="InterPro" id="IPR003779">
    <property type="entry name" value="CMD-like"/>
</dbReference>
<feature type="domain" description="Carboxymuconolactone decarboxylase-like" evidence="1">
    <location>
        <begin position="31"/>
        <end position="114"/>
    </location>
</feature>
<dbReference type="SUPFAM" id="SSF69118">
    <property type="entry name" value="AhpD-like"/>
    <property type="match status" value="1"/>
</dbReference>
<gene>
    <name evidence="2" type="ORF">GCM10022403_018850</name>
</gene>
<keyword evidence="3" id="KW-1185">Reference proteome</keyword>
<dbReference type="InterPro" id="IPR029032">
    <property type="entry name" value="AhpD-like"/>
</dbReference>
<dbReference type="Proteomes" id="UP001501009">
    <property type="component" value="Unassembled WGS sequence"/>
</dbReference>
<dbReference type="PANTHER" id="PTHR33570">
    <property type="entry name" value="4-CARBOXYMUCONOLACTONE DECARBOXYLASE FAMILY PROTEIN"/>
    <property type="match status" value="1"/>
</dbReference>
<organism evidence="2 3">
    <name type="scientific">Streptomyces coacervatus</name>
    <dbReference type="NCBI Taxonomy" id="647381"/>
    <lineage>
        <taxon>Bacteria</taxon>
        <taxon>Bacillati</taxon>
        <taxon>Actinomycetota</taxon>
        <taxon>Actinomycetes</taxon>
        <taxon>Kitasatosporales</taxon>
        <taxon>Streptomycetaceae</taxon>
        <taxon>Streptomyces</taxon>
    </lineage>
</organism>
<dbReference type="Pfam" id="PF02627">
    <property type="entry name" value="CMD"/>
    <property type="match status" value="1"/>
</dbReference>
<dbReference type="InterPro" id="IPR052512">
    <property type="entry name" value="4CMD/NDH-1_regulator"/>
</dbReference>
<proteinExistence type="predicted"/>
<dbReference type="Gene3D" id="1.20.1290.10">
    <property type="entry name" value="AhpD-like"/>
    <property type="match status" value="1"/>
</dbReference>
<protein>
    <submittedName>
        <fullName evidence="2">Carboxymuconolactone decarboxylase family protein</fullName>
    </submittedName>
</protein>